<accession>A0A1M7YYZ7</accession>
<dbReference type="Proteomes" id="UP000184600">
    <property type="component" value="Unassembled WGS sequence"/>
</dbReference>
<dbReference type="EMBL" id="FRFG01000048">
    <property type="protein sequence ID" value="SHO57772.1"/>
    <property type="molecule type" value="Genomic_DNA"/>
</dbReference>
<evidence type="ECO:0000313" key="1">
    <source>
        <dbReference type="EMBL" id="SHO57772.1"/>
    </source>
</evidence>
<gene>
    <name evidence="1" type="ORF">VQ7734_03542</name>
</gene>
<name>A0A1M7YYZ7_9VIBR</name>
<dbReference type="STRING" id="1117707.VQ7734_03542"/>
<dbReference type="AlphaFoldDB" id="A0A1M7YYZ7"/>
<keyword evidence="2" id="KW-1185">Reference proteome</keyword>
<dbReference type="SUPFAM" id="SSF51126">
    <property type="entry name" value="Pectin lyase-like"/>
    <property type="match status" value="1"/>
</dbReference>
<evidence type="ECO:0000313" key="2">
    <source>
        <dbReference type="Proteomes" id="UP000184600"/>
    </source>
</evidence>
<sequence length="270" mass="30152">MSLTQEITKVVQAANNLTQAVMNKIGQIDRRVVQIENTAKDAVFSEMNKTVYLDNVNGKDSNPGTENSPIRSFSCALKMIPAGGKVNIICQSDMTNLYGYDANLKSYQMAIISDGKSVSIDLGQHTWYVKTCQKLLWSDYPNADDYIQINQHIHTDANSKLYISNGDIRVDYASETHKKLKFLDHPTCRGLQRISNGFIHNYETNFYCTVPDVSIFSLDGWTGTQGDALLNKCNIYGVGCVRVAGNSDVTLDDLNLCKRTVTFDETFTNN</sequence>
<protein>
    <submittedName>
        <fullName evidence="1">Uncharacterized protein</fullName>
    </submittedName>
</protein>
<reference evidence="2" key="1">
    <citation type="submission" date="2016-12" db="EMBL/GenBank/DDBJ databases">
        <authorList>
            <person name="Rodrigo-Torres L."/>
            <person name="Arahal R.D."/>
            <person name="Lucena T."/>
        </authorList>
    </citation>
    <scope>NUCLEOTIDE SEQUENCE [LARGE SCALE GENOMIC DNA]</scope>
</reference>
<dbReference type="OrthoDB" id="6314340at2"/>
<proteinExistence type="predicted"/>
<organism evidence="1 2">
    <name type="scientific">Vibrio quintilis</name>
    <dbReference type="NCBI Taxonomy" id="1117707"/>
    <lineage>
        <taxon>Bacteria</taxon>
        <taxon>Pseudomonadati</taxon>
        <taxon>Pseudomonadota</taxon>
        <taxon>Gammaproteobacteria</taxon>
        <taxon>Vibrionales</taxon>
        <taxon>Vibrionaceae</taxon>
        <taxon>Vibrio</taxon>
    </lineage>
</organism>
<dbReference type="InterPro" id="IPR011050">
    <property type="entry name" value="Pectin_lyase_fold/virulence"/>
</dbReference>
<dbReference type="RefSeq" id="WP_073585033.1">
    <property type="nucleotide sequence ID" value="NZ_AP024897.1"/>
</dbReference>